<dbReference type="InterPro" id="IPR004401">
    <property type="entry name" value="YbaB/EbfC"/>
</dbReference>
<dbReference type="RefSeq" id="WP_189226064.1">
    <property type="nucleotide sequence ID" value="NZ_BMRG01000013.1"/>
</dbReference>
<comment type="caution">
    <text evidence="2">The sequence shown here is derived from an EMBL/GenBank/DDBJ whole genome shotgun (WGS) entry which is preliminary data.</text>
</comment>
<reference evidence="2" key="1">
    <citation type="journal article" date="2014" name="Int. J. Syst. Evol. Microbiol.">
        <title>Complete genome sequence of Corynebacterium casei LMG S-19264T (=DSM 44701T), isolated from a smear-ripened cheese.</title>
        <authorList>
            <consortium name="US DOE Joint Genome Institute (JGI-PGF)"/>
            <person name="Walter F."/>
            <person name="Albersmeier A."/>
            <person name="Kalinowski J."/>
            <person name="Ruckert C."/>
        </authorList>
    </citation>
    <scope>NUCLEOTIDE SEQUENCE</scope>
    <source>
        <strain evidence="2">JCM 3313</strain>
    </source>
</reference>
<dbReference type="Gene3D" id="3.30.1310.10">
    <property type="entry name" value="Nucleoid-associated protein YbaB-like domain"/>
    <property type="match status" value="1"/>
</dbReference>
<gene>
    <name evidence="2" type="ORF">GCM10010185_53470</name>
</gene>
<feature type="region of interest" description="Disordered" evidence="1">
    <location>
        <begin position="86"/>
        <end position="129"/>
    </location>
</feature>
<evidence type="ECO:0000313" key="3">
    <source>
        <dbReference type="Proteomes" id="UP000639606"/>
    </source>
</evidence>
<evidence type="ECO:0000256" key="1">
    <source>
        <dbReference type="SAM" id="MobiDB-lite"/>
    </source>
</evidence>
<organism evidence="2 3">
    <name type="scientific">Saccharothrix coeruleofusca</name>
    <dbReference type="NCBI Taxonomy" id="33919"/>
    <lineage>
        <taxon>Bacteria</taxon>
        <taxon>Bacillati</taxon>
        <taxon>Actinomycetota</taxon>
        <taxon>Actinomycetes</taxon>
        <taxon>Pseudonocardiales</taxon>
        <taxon>Pseudonocardiaceae</taxon>
        <taxon>Saccharothrix</taxon>
    </lineage>
</organism>
<reference evidence="2" key="2">
    <citation type="submission" date="2020-09" db="EMBL/GenBank/DDBJ databases">
        <authorList>
            <person name="Sun Q."/>
            <person name="Ohkuma M."/>
        </authorList>
    </citation>
    <scope>NUCLEOTIDE SEQUENCE</scope>
    <source>
        <strain evidence="2">JCM 3313</strain>
    </source>
</reference>
<sequence length="129" mass="13874">MREEQVRIDALRGQLDRLRVTRRSPDGLLTATVTATGQLVDLSIDDRALRSGRELAASLLSLVFEASSAAAQQARELAAPLLRDGSVDPTRLGITATPPVVHAPAPPAQPQHPTQPVYPPQAPYRRGAR</sequence>
<dbReference type="AlphaFoldDB" id="A0A918EFH5"/>
<evidence type="ECO:0008006" key="4">
    <source>
        <dbReference type="Google" id="ProtNLM"/>
    </source>
</evidence>
<dbReference type="Proteomes" id="UP000639606">
    <property type="component" value="Unassembled WGS sequence"/>
</dbReference>
<dbReference type="SUPFAM" id="SSF82607">
    <property type="entry name" value="YbaB-like"/>
    <property type="match status" value="1"/>
</dbReference>
<dbReference type="GO" id="GO:0003677">
    <property type="term" value="F:DNA binding"/>
    <property type="evidence" value="ECO:0007669"/>
    <property type="project" value="InterPro"/>
</dbReference>
<evidence type="ECO:0000313" key="2">
    <source>
        <dbReference type="EMBL" id="GGP73279.1"/>
    </source>
</evidence>
<keyword evidence="3" id="KW-1185">Reference proteome</keyword>
<dbReference type="EMBL" id="BMRG01000013">
    <property type="protein sequence ID" value="GGP73279.1"/>
    <property type="molecule type" value="Genomic_DNA"/>
</dbReference>
<dbReference type="Pfam" id="PF02575">
    <property type="entry name" value="YbaB_DNA_bd"/>
    <property type="match status" value="1"/>
</dbReference>
<protein>
    <recommendedName>
        <fullName evidence="4">YbaB/EbfC DNA-binding family protein</fullName>
    </recommendedName>
</protein>
<name>A0A918EFH5_9PSEU</name>
<proteinExistence type="predicted"/>
<dbReference type="InterPro" id="IPR036894">
    <property type="entry name" value="YbaB-like_sf"/>
</dbReference>
<accession>A0A918EFH5</accession>